<dbReference type="Proteomes" id="UP000485058">
    <property type="component" value="Unassembled WGS sequence"/>
</dbReference>
<feature type="compositionally biased region" description="Polar residues" evidence="1">
    <location>
        <begin position="291"/>
        <end position="300"/>
    </location>
</feature>
<comment type="caution">
    <text evidence="2">The sequence shown here is derived from an EMBL/GenBank/DDBJ whole genome shotgun (WGS) entry which is preliminary data.</text>
</comment>
<name>A0A699YNT3_HAELA</name>
<evidence type="ECO:0000313" key="3">
    <source>
        <dbReference type="Proteomes" id="UP000485058"/>
    </source>
</evidence>
<sequence length="354" mass="37558">MRPPNSRSLSRHCAAQVLRNTVVASRAPSHPLSVILTSSSKVYPAASLHPMASLASLSYPSPHTNAGYVRVQSNKIGWFMVELHAAMERAVSGEGLPASASSKACNWTTQGRTPLMTLPELLKATAEIKTAQLKSRPGRQGWEHSPDWIKYTAYHDAEVEAWRQASWAVRLEACNKLKDAGNAIFPQITLCHHLLPATNSCLPCLDECAVAAACSPVQGTPCPRGAVLAAQATRTAPASAQHAPGVLRYAGEPAGSGSAPAGKSNGYTTTPAARPREAASELHTAPLPSSAEGQSAEQPSTIWEEDDVQHEEQHGSPLHVKAEDKALDGIAGGQGRRQTVVIQCRGPRATTLMD</sequence>
<dbReference type="AlphaFoldDB" id="A0A699YNT3"/>
<feature type="region of interest" description="Disordered" evidence="1">
    <location>
        <begin position="248"/>
        <end position="300"/>
    </location>
</feature>
<reference evidence="2 3" key="1">
    <citation type="submission" date="2020-02" db="EMBL/GenBank/DDBJ databases">
        <title>Draft genome sequence of Haematococcus lacustris strain NIES-144.</title>
        <authorList>
            <person name="Morimoto D."/>
            <person name="Nakagawa S."/>
            <person name="Yoshida T."/>
            <person name="Sawayama S."/>
        </authorList>
    </citation>
    <scope>NUCLEOTIDE SEQUENCE [LARGE SCALE GENOMIC DNA]</scope>
    <source>
        <strain evidence="2 3">NIES-144</strain>
    </source>
</reference>
<accession>A0A699YNT3</accession>
<dbReference type="EMBL" id="BLLF01000435">
    <property type="protein sequence ID" value="GFH11783.1"/>
    <property type="molecule type" value="Genomic_DNA"/>
</dbReference>
<organism evidence="2 3">
    <name type="scientific">Haematococcus lacustris</name>
    <name type="common">Green alga</name>
    <name type="synonym">Haematococcus pluvialis</name>
    <dbReference type="NCBI Taxonomy" id="44745"/>
    <lineage>
        <taxon>Eukaryota</taxon>
        <taxon>Viridiplantae</taxon>
        <taxon>Chlorophyta</taxon>
        <taxon>core chlorophytes</taxon>
        <taxon>Chlorophyceae</taxon>
        <taxon>CS clade</taxon>
        <taxon>Chlamydomonadales</taxon>
        <taxon>Haematococcaceae</taxon>
        <taxon>Haematococcus</taxon>
    </lineage>
</organism>
<gene>
    <name evidence="2" type="ORF">HaLaN_07339</name>
</gene>
<evidence type="ECO:0000256" key="1">
    <source>
        <dbReference type="SAM" id="MobiDB-lite"/>
    </source>
</evidence>
<evidence type="ECO:0000313" key="2">
    <source>
        <dbReference type="EMBL" id="GFH11783.1"/>
    </source>
</evidence>
<protein>
    <submittedName>
        <fullName evidence="2">TPR_REGION domain-containing protein</fullName>
    </submittedName>
</protein>
<keyword evidence="3" id="KW-1185">Reference proteome</keyword>
<proteinExistence type="predicted"/>
<feature type="compositionally biased region" description="Low complexity" evidence="1">
    <location>
        <begin position="250"/>
        <end position="273"/>
    </location>
</feature>